<keyword evidence="2" id="KW-1185">Reference proteome</keyword>
<dbReference type="SUPFAM" id="SSF53756">
    <property type="entry name" value="UDP-Glycosyltransferase/glycogen phosphorylase"/>
    <property type="match status" value="1"/>
</dbReference>
<dbReference type="RefSeq" id="WP_020889391.1">
    <property type="nucleotide sequence ID" value="NZ_BJYV01000001.1"/>
</dbReference>
<comment type="caution">
    <text evidence="1">The sequence shown here is derived from an EMBL/GenBank/DDBJ whole genome shotgun (WGS) entry which is preliminary data.</text>
</comment>
<gene>
    <name evidence="1" type="ORF">CQA01_00730</name>
</gene>
<evidence type="ECO:0000313" key="1">
    <source>
        <dbReference type="EMBL" id="GEO19539.1"/>
    </source>
</evidence>
<organism evidence="1 2">
    <name type="scientific">Cyclobacterium qasimii</name>
    <dbReference type="NCBI Taxonomy" id="1350429"/>
    <lineage>
        <taxon>Bacteria</taxon>
        <taxon>Pseudomonadati</taxon>
        <taxon>Bacteroidota</taxon>
        <taxon>Cytophagia</taxon>
        <taxon>Cytophagales</taxon>
        <taxon>Cyclobacteriaceae</taxon>
        <taxon>Cyclobacterium</taxon>
    </lineage>
</organism>
<dbReference type="EMBL" id="BJYV01000001">
    <property type="protein sequence ID" value="GEO19539.1"/>
    <property type="molecule type" value="Genomic_DNA"/>
</dbReference>
<name>A0A512C5Q3_9BACT</name>
<reference evidence="1 2" key="1">
    <citation type="submission" date="2019-07" db="EMBL/GenBank/DDBJ databases">
        <title>Whole genome shotgun sequence of Cyclobacterium qasimii NBRC 106168.</title>
        <authorList>
            <person name="Hosoyama A."/>
            <person name="Uohara A."/>
            <person name="Ohji S."/>
            <person name="Ichikawa N."/>
        </authorList>
    </citation>
    <scope>NUCLEOTIDE SEQUENCE [LARGE SCALE GENOMIC DNA]</scope>
    <source>
        <strain evidence="1 2">NBRC 106168</strain>
    </source>
</reference>
<evidence type="ECO:0000313" key="2">
    <source>
        <dbReference type="Proteomes" id="UP000321301"/>
    </source>
</evidence>
<dbReference type="Gene3D" id="3.40.50.2000">
    <property type="entry name" value="Glycogen Phosphorylase B"/>
    <property type="match status" value="2"/>
</dbReference>
<sequence>MKILFISWDSDQTNYLENLFFPIFKGLEERLDCQFYVLQFSWANATEVERISSLAIQLNITYEHHLVCRKPHPVIGSILTTIKGQKAIKKLVKSYGITHLMPRSTMPAMMVNPILGWLKARDIKTIFDADGFPLQERVDYAGLKQNSLQYKWFKHVENKLLQQSTVVLVRSDLAKQIHLKNIGFQFNNKIFKVSNGRNKAFFKPDLVLRERIRKELSIMPSTVLWLYSGSLGPQYLLDEMLHLFETYHNRNRDSKFLFLIRNESGVRSAVPDHLVTDVIVKSVDYNLLPAYYAAADFGVSLRKRAPSLAGIAPIKVSEYLLSGLPILLSGGIGDLEESIGRESFCFMHHDYEEDSFFNWLTAAKNISRDEIRSKAIPIFDLENSLKEYELAIKATN</sequence>
<dbReference type="AlphaFoldDB" id="A0A512C5Q3"/>
<accession>A0A512C5Q3</accession>
<proteinExistence type="predicted"/>
<dbReference type="Proteomes" id="UP000321301">
    <property type="component" value="Unassembled WGS sequence"/>
</dbReference>
<protein>
    <recommendedName>
        <fullName evidence="3">Glycosyltransferase subfamily 4-like N-terminal domain-containing protein</fullName>
    </recommendedName>
</protein>
<evidence type="ECO:0008006" key="3">
    <source>
        <dbReference type="Google" id="ProtNLM"/>
    </source>
</evidence>